<comment type="caution">
    <text evidence="2">The sequence shown here is derived from an EMBL/GenBank/DDBJ whole genome shotgun (WGS) entry which is preliminary data.</text>
</comment>
<feature type="compositionally biased region" description="Basic and acidic residues" evidence="1">
    <location>
        <begin position="25"/>
        <end position="54"/>
    </location>
</feature>
<evidence type="ECO:0000313" key="3">
    <source>
        <dbReference type="Proteomes" id="UP001196413"/>
    </source>
</evidence>
<protein>
    <submittedName>
        <fullName evidence="2">Uncharacterized protein</fullName>
    </submittedName>
</protein>
<feature type="region of interest" description="Disordered" evidence="1">
    <location>
        <begin position="24"/>
        <end position="59"/>
    </location>
</feature>
<organism evidence="2 3">
    <name type="scientific">Parelaphostrongylus tenuis</name>
    <name type="common">Meningeal worm</name>
    <dbReference type="NCBI Taxonomy" id="148309"/>
    <lineage>
        <taxon>Eukaryota</taxon>
        <taxon>Metazoa</taxon>
        <taxon>Ecdysozoa</taxon>
        <taxon>Nematoda</taxon>
        <taxon>Chromadorea</taxon>
        <taxon>Rhabditida</taxon>
        <taxon>Rhabditina</taxon>
        <taxon>Rhabditomorpha</taxon>
        <taxon>Strongyloidea</taxon>
        <taxon>Metastrongylidae</taxon>
        <taxon>Parelaphostrongylus</taxon>
    </lineage>
</organism>
<evidence type="ECO:0000313" key="2">
    <source>
        <dbReference type="EMBL" id="KAJ1371649.1"/>
    </source>
</evidence>
<accession>A0AAD5R8R9</accession>
<dbReference type="AlphaFoldDB" id="A0AAD5R8R9"/>
<keyword evidence="3" id="KW-1185">Reference proteome</keyword>
<name>A0AAD5R8R9_PARTN</name>
<proteinExistence type="predicted"/>
<reference evidence="2" key="1">
    <citation type="submission" date="2021-06" db="EMBL/GenBank/DDBJ databases">
        <title>Parelaphostrongylus tenuis whole genome reference sequence.</title>
        <authorList>
            <person name="Garwood T.J."/>
            <person name="Larsen P.A."/>
            <person name="Fountain-Jones N.M."/>
            <person name="Garbe J.R."/>
            <person name="Macchietto M.G."/>
            <person name="Kania S.A."/>
            <person name="Gerhold R.W."/>
            <person name="Richards J.E."/>
            <person name="Wolf T.M."/>
        </authorList>
    </citation>
    <scope>NUCLEOTIDE SEQUENCE</scope>
    <source>
        <strain evidence="2">MNPRO001-30</strain>
        <tissue evidence="2">Meninges</tissue>
    </source>
</reference>
<evidence type="ECO:0000256" key="1">
    <source>
        <dbReference type="SAM" id="MobiDB-lite"/>
    </source>
</evidence>
<dbReference type="Proteomes" id="UP001196413">
    <property type="component" value="Unassembled WGS sequence"/>
</dbReference>
<dbReference type="EMBL" id="JAHQIW010007012">
    <property type="protein sequence ID" value="KAJ1371649.1"/>
    <property type="molecule type" value="Genomic_DNA"/>
</dbReference>
<sequence>MSYILIIPDTTLILDALKKPITLNPKKDSVHNKPVREDKKDSSAVFEAPEKPETVDSNAEVGPVIAPSCYIVKLVVRRSAESSKLSDVFKELGRLDTETF</sequence>
<gene>
    <name evidence="2" type="ORF">KIN20_033634</name>
</gene>